<dbReference type="OrthoDB" id="6730379at2759"/>
<evidence type="ECO:0000313" key="10">
    <source>
        <dbReference type="Proteomes" id="UP000002748"/>
    </source>
</evidence>
<name>J6F1K1_TRIAS</name>
<dbReference type="PANTHER" id="PTHR43791">
    <property type="entry name" value="PERMEASE-RELATED"/>
    <property type="match status" value="1"/>
</dbReference>
<evidence type="ECO:0000256" key="2">
    <source>
        <dbReference type="ARBA" id="ARBA00022448"/>
    </source>
</evidence>
<feature type="transmembrane region" description="Helical" evidence="7">
    <location>
        <begin position="264"/>
        <end position="289"/>
    </location>
</feature>
<dbReference type="SUPFAM" id="SSF103473">
    <property type="entry name" value="MFS general substrate transporter"/>
    <property type="match status" value="1"/>
</dbReference>
<dbReference type="EMBL" id="ALBS01000182">
    <property type="protein sequence ID" value="EJT49027.1"/>
    <property type="molecule type" value="Genomic_DNA"/>
</dbReference>
<feature type="transmembrane region" description="Helical" evidence="7">
    <location>
        <begin position="301"/>
        <end position="321"/>
    </location>
</feature>
<dbReference type="InterPro" id="IPR011701">
    <property type="entry name" value="MFS"/>
</dbReference>
<evidence type="ECO:0000259" key="8">
    <source>
        <dbReference type="PROSITE" id="PS50850"/>
    </source>
</evidence>
<keyword evidence="3 7" id="KW-0812">Transmembrane</keyword>
<feature type="compositionally biased region" description="Polar residues" evidence="6">
    <location>
        <begin position="1"/>
        <end position="10"/>
    </location>
</feature>
<keyword evidence="4 7" id="KW-1133">Transmembrane helix</keyword>
<comment type="subcellular location">
    <subcellularLocation>
        <location evidence="1">Membrane</location>
        <topology evidence="1">Multi-pass membrane protein</topology>
    </subcellularLocation>
</comment>
<dbReference type="VEuPathDB" id="FungiDB:A1Q1_01938"/>
<organism evidence="9 10">
    <name type="scientific">Trichosporon asahii var. asahii (strain ATCC 90039 / CBS 2479 / JCM 2466 / KCTC 7840 / NBRC 103889/ NCYC 2677 / UAMH 7654)</name>
    <name type="common">Yeast</name>
    <dbReference type="NCBI Taxonomy" id="1186058"/>
    <lineage>
        <taxon>Eukaryota</taxon>
        <taxon>Fungi</taxon>
        <taxon>Dikarya</taxon>
        <taxon>Basidiomycota</taxon>
        <taxon>Agaricomycotina</taxon>
        <taxon>Tremellomycetes</taxon>
        <taxon>Trichosporonales</taxon>
        <taxon>Trichosporonaceae</taxon>
        <taxon>Trichosporon</taxon>
    </lineage>
</organism>
<evidence type="ECO:0000256" key="7">
    <source>
        <dbReference type="SAM" id="Phobius"/>
    </source>
</evidence>
<evidence type="ECO:0000256" key="5">
    <source>
        <dbReference type="ARBA" id="ARBA00023136"/>
    </source>
</evidence>
<dbReference type="GO" id="GO:0022857">
    <property type="term" value="F:transmembrane transporter activity"/>
    <property type="evidence" value="ECO:0007669"/>
    <property type="project" value="InterPro"/>
</dbReference>
<feature type="transmembrane region" description="Helical" evidence="7">
    <location>
        <begin position="98"/>
        <end position="118"/>
    </location>
</feature>
<accession>J6F1K1</accession>
<protein>
    <recommendedName>
        <fullName evidence="8">Major facilitator superfamily (MFS) profile domain-containing protein</fullName>
    </recommendedName>
</protein>
<feature type="region of interest" description="Disordered" evidence="6">
    <location>
        <begin position="1"/>
        <end position="28"/>
    </location>
</feature>
<dbReference type="InterPro" id="IPR036259">
    <property type="entry name" value="MFS_trans_sf"/>
</dbReference>
<feature type="transmembrane region" description="Helical" evidence="7">
    <location>
        <begin position="197"/>
        <end position="217"/>
    </location>
</feature>
<dbReference type="Proteomes" id="UP000002748">
    <property type="component" value="Unassembled WGS sequence"/>
</dbReference>
<dbReference type="Gene3D" id="1.20.1250.20">
    <property type="entry name" value="MFS general substrate transporter like domains"/>
    <property type="match status" value="1"/>
</dbReference>
<dbReference type="KEGG" id="tasa:A1Q1_01938"/>
<evidence type="ECO:0000313" key="9">
    <source>
        <dbReference type="EMBL" id="EJT49027.1"/>
    </source>
</evidence>
<feature type="transmembrane region" description="Helical" evidence="7">
    <location>
        <begin position="389"/>
        <end position="405"/>
    </location>
</feature>
<comment type="caution">
    <text evidence="9">The sequence shown here is derived from an EMBL/GenBank/DDBJ whole genome shotgun (WGS) entry which is preliminary data.</text>
</comment>
<evidence type="ECO:0000256" key="1">
    <source>
        <dbReference type="ARBA" id="ARBA00004141"/>
    </source>
</evidence>
<feature type="transmembrane region" description="Helical" evidence="7">
    <location>
        <begin position="358"/>
        <end position="377"/>
    </location>
</feature>
<proteinExistence type="predicted"/>
<dbReference type="PANTHER" id="PTHR43791:SF1">
    <property type="entry name" value="ALLANTOATE PERMEASE"/>
    <property type="match status" value="1"/>
</dbReference>
<dbReference type="GO" id="GO:0016020">
    <property type="term" value="C:membrane"/>
    <property type="evidence" value="ECO:0007669"/>
    <property type="project" value="UniProtKB-SubCell"/>
</dbReference>
<feature type="transmembrane region" description="Helical" evidence="7">
    <location>
        <begin position="417"/>
        <end position="442"/>
    </location>
</feature>
<evidence type="ECO:0000256" key="3">
    <source>
        <dbReference type="ARBA" id="ARBA00022692"/>
    </source>
</evidence>
<evidence type="ECO:0000256" key="6">
    <source>
        <dbReference type="SAM" id="MobiDB-lite"/>
    </source>
</evidence>
<dbReference type="RefSeq" id="XP_014180421.1">
    <property type="nucleotide sequence ID" value="XM_014324946.1"/>
</dbReference>
<feature type="transmembrane region" description="Helical" evidence="7">
    <location>
        <begin position="328"/>
        <end position="346"/>
    </location>
</feature>
<dbReference type="HOGENOM" id="CLU_001265_0_5_1"/>
<sequence length="475" mass="52500">MASRGSNTPPLSEKPTDEMIEVADTSSDKERVLVDHPDITPEENKAVLKKIDRNLMPLDKTTLTYTSVMGILGDTKMKALGYLIGQYPMCWLQQRLPLAKMTGVNIVVWGAIVAVTAACNNWSGLMACRFFLGVFESSLSPALILFTAQWYRKKEQGVRTGIWASFVTWGGILGALIAYGLFMSFMNHTLLIAPWRALFIILGAITILLGVIFFFIVPDSPQVARFLTPQEREVARMRTAETMQALHIKDHKWYQVREAFRDPAVWIITLIAALNGIPNGGITNFYAIMVLSIGVQVQDGILLSMLNCWVAVATIITLFVGSKLNCRTLAAIPAHIVSMVGGILVWQLPRSLVRARLAGFYLTLVYAMGQTVCMSLISTNVTGRTKKTTVAAMFFVMNCVGNLVGPQTFRDKDAPGYAPALITLIVCNILTIILLVALYLYYVRQNKIRSQIDAAPPPGGHDLTDKENLAFRYSP</sequence>
<dbReference type="PROSITE" id="PS50850">
    <property type="entry name" value="MFS"/>
    <property type="match status" value="1"/>
</dbReference>
<keyword evidence="2" id="KW-0813">Transport</keyword>
<keyword evidence="5 7" id="KW-0472">Membrane</keyword>
<feature type="transmembrane region" description="Helical" evidence="7">
    <location>
        <begin position="163"/>
        <end position="185"/>
    </location>
</feature>
<evidence type="ECO:0000256" key="4">
    <source>
        <dbReference type="ARBA" id="ARBA00022989"/>
    </source>
</evidence>
<dbReference type="AlphaFoldDB" id="J6F1K1"/>
<feature type="domain" description="Major facilitator superfamily (MFS) profile" evidence="8">
    <location>
        <begin position="1"/>
        <end position="446"/>
    </location>
</feature>
<dbReference type="Pfam" id="PF07690">
    <property type="entry name" value="MFS_1"/>
    <property type="match status" value="1"/>
</dbReference>
<reference evidence="9 10" key="1">
    <citation type="journal article" date="2012" name="Eukaryot. Cell">
        <title>Draft genome sequence of CBS 2479, the standard type strain of Trichosporon asahii.</title>
        <authorList>
            <person name="Yang R.Y."/>
            <person name="Li H.T."/>
            <person name="Zhu H."/>
            <person name="Zhou G.P."/>
            <person name="Wang M."/>
            <person name="Wang L."/>
        </authorList>
    </citation>
    <scope>NUCLEOTIDE SEQUENCE [LARGE SCALE GENOMIC DNA]</scope>
    <source>
        <strain evidence="10">ATCC 90039 / CBS 2479 / JCM 2466 / KCTC 7840 / NCYC 2677 / UAMH 7654</strain>
    </source>
</reference>
<dbReference type="GeneID" id="25985452"/>
<feature type="transmembrane region" description="Helical" evidence="7">
    <location>
        <begin position="130"/>
        <end position="151"/>
    </location>
</feature>
<gene>
    <name evidence="9" type="ORF">A1Q1_01938</name>
</gene>
<dbReference type="InterPro" id="IPR020846">
    <property type="entry name" value="MFS_dom"/>
</dbReference>